<gene>
    <name evidence="2" type="ORF">GCM10010347_58740</name>
</gene>
<evidence type="ECO:0000256" key="1">
    <source>
        <dbReference type="SAM" id="Phobius"/>
    </source>
</evidence>
<protein>
    <submittedName>
        <fullName evidence="2">Uncharacterized protein</fullName>
    </submittedName>
</protein>
<evidence type="ECO:0000313" key="3">
    <source>
        <dbReference type="Proteomes" id="UP000642673"/>
    </source>
</evidence>
<keyword evidence="1" id="KW-0812">Transmembrane</keyword>
<feature type="transmembrane region" description="Helical" evidence="1">
    <location>
        <begin position="25"/>
        <end position="43"/>
    </location>
</feature>
<accession>A0ABQ3F464</accession>
<dbReference type="EMBL" id="BMVP01000017">
    <property type="protein sequence ID" value="GHB80324.1"/>
    <property type="molecule type" value="Genomic_DNA"/>
</dbReference>
<comment type="caution">
    <text evidence="2">The sequence shown here is derived from an EMBL/GenBank/DDBJ whole genome shotgun (WGS) entry which is preliminary data.</text>
</comment>
<dbReference type="Proteomes" id="UP000642673">
    <property type="component" value="Unassembled WGS sequence"/>
</dbReference>
<name>A0ABQ3F464_9ACTN</name>
<reference evidence="3" key="1">
    <citation type="journal article" date="2019" name="Int. J. Syst. Evol. Microbiol.">
        <title>The Global Catalogue of Microorganisms (GCM) 10K type strain sequencing project: providing services to taxonomists for standard genome sequencing and annotation.</title>
        <authorList>
            <consortium name="The Broad Institute Genomics Platform"/>
            <consortium name="The Broad Institute Genome Sequencing Center for Infectious Disease"/>
            <person name="Wu L."/>
            <person name="Ma J."/>
        </authorList>
    </citation>
    <scope>NUCLEOTIDE SEQUENCE [LARGE SCALE GENOMIC DNA]</scope>
    <source>
        <strain evidence="3">JCM 4738</strain>
    </source>
</reference>
<keyword evidence="1" id="KW-1133">Transmembrane helix</keyword>
<organism evidence="2 3">
    <name type="scientific">Streptomyces cirratus</name>
    <dbReference type="NCBI Taxonomy" id="68187"/>
    <lineage>
        <taxon>Bacteria</taxon>
        <taxon>Bacillati</taxon>
        <taxon>Actinomycetota</taxon>
        <taxon>Actinomycetes</taxon>
        <taxon>Kitasatosporales</taxon>
        <taxon>Streptomycetaceae</taxon>
        <taxon>Streptomyces</taxon>
    </lineage>
</organism>
<keyword evidence="3" id="KW-1185">Reference proteome</keyword>
<proteinExistence type="predicted"/>
<keyword evidence="1" id="KW-0472">Membrane</keyword>
<sequence>MSLIALPPPPAWARPVGSADGPADVALAIAVTTAAAIGTGLWLRSRYRRNEKDD</sequence>
<evidence type="ECO:0000313" key="2">
    <source>
        <dbReference type="EMBL" id="GHB80324.1"/>
    </source>
</evidence>